<keyword evidence="2" id="KW-1185">Reference proteome</keyword>
<dbReference type="AlphaFoldDB" id="A0A0E0BER1"/>
<dbReference type="Gramene" id="OGLUM11G01220.1">
    <property type="protein sequence ID" value="OGLUM11G01220.1"/>
    <property type="gene ID" value="OGLUM11G01220"/>
</dbReference>
<sequence length="124" mass="14215">MAGDGNGVARHELNRCFKAMSPLEEKEAKRMKVVMEKKMVPEEQVEHLLSFMTMEPIFLPVVSADSDDNYPNSLRNEMDRLLIRAINRIKTTSQVIRQMLANAREDLRTKGHVQALVADFPNFN</sequence>
<evidence type="ECO:0000313" key="1">
    <source>
        <dbReference type="EnsemblPlants" id="OGLUM11G01220.1"/>
    </source>
</evidence>
<dbReference type="HOGENOM" id="CLU_170653_0_0_1"/>
<reference evidence="1" key="2">
    <citation type="submission" date="2018-05" db="EMBL/GenBank/DDBJ databases">
        <title>OgluRS3 (Oryza glumaepatula Reference Sequence Version 3).</title>
        <authorList>
            <person name="Zhang J."/>
            <person name="Kudrna D."/>
            <person name="Lee S."/>
            <person name="Talag J."/>
            <person name="Welchert J."/>
            <person name="Wing R.A."/>
        </authorList>
    </citation>
    <scope>NUCLEOTIDE SEQUENCE [LARGE SCALE GENOMIC DNA]</scope>
</reference>
<proteinExistence type="predicted"/>
<dbReference type="EnsemblPlants" id="OGLUM11G01220.1">
    <property type="protein sequence ID" value="OGLUM11G01220.1"/>
    <property type="gene ID" value="OGLUM11G01220"/>
</dbReference>
<accession>A0A0E0BER1</accession>
<evidence type="ECO:0000313" key="2">
    <source>
        <dbReference type="Proteomes" id="UP000026961"/>
    </source>
</evidence>
<dbReference type="Proteomes" id="UP000026961">
    <property type="component" value="Chromosome 11"/>
</dbReference>
<protein>
    <submittedName>
        <fullName evidence="1">Uncharacterized protein</fullName>
    </submittedName>
</protein>
<organism evidence="1">
    <name type="scientific">Oryza glumipatula</name>
    <dbReference type="NCBI Taxonomy" id="40148"/>
    <lineage>
        <taxon>Eukaryota</taxon>
        <taxon>Viridiplantae</taxon>
        <taxon>Streptophyta</taxon>
        <taxon>Embryophyta</taxon>
        <taxon>Tracheophyta</taxon>
        <taxon>Spermatophyta</taxon>
        <taxon>Magnoliopsida</taxon>
        <taxon>Liliopsida</taxon>
        <taxon>Poales</taxon>
        <taxon>Poaceae</taxon>
        <taxon>BOP clade</taxon>
        <taxon>Oryzoideae</taxon>
        <taxon>Oryzeae</taxon>
        <taxon>Oryzinae</taxon>
        <taxon>Oryza</taxon>
    </lineage>
</organism>
<reference evidence="1" key="1">
    <citation type="submission" date="2015-04" db="UniProtKB">
        <authorList>
            <consortium name="EnsemblPlants"/>
        </authorList>
    </citation>
    <scope>IDENTIFICATION</scope>
</reference>
<name>A0A0E0BER1_9ORYZ</name>